<evidence type="ECO:0000256" key="1">
    <source>
        <dbReference type="ARBA" id="ARBA00022490"/>
    </source>
</evidence>
<dbReference type="CDD" id="cd10225">
    <property type="entry name" value="ASKHA_NBD_MreB-like"/>
    <property type="match status" value="1"/>
</dbReference>
<dbReference type="GO" id="GO:0008360">
    <property type="term" value="P:regulation of cell shape"/>
    <property type="evidence" value="ECO:0007669"/>
    <property type="project" value="UniProtKB-UniRule"/>
</dbReference>
<dbReference type="NCBIfam" id="NF010539">
    <property type="entry name" value="PRK13927.1"/>
    <property type="match status" value="1"/>
</dbReference>
<evidence type="ECO:0000256" key="5">
    <source>
        <dbReference type="ARBA" id="ARBA00023458"/>
    </source>
</evidence>
<dbReference type="SUPFAM" id="SSF53067">
    <property type="entry name" value="Actin-like ATPase domain"/>
    <property type="match status" value="2"/>
</dbReference>
<comment type="caution">
    <text evidence="6">Lacks conserved residue(s) required for the propagation of feature annotation.</text>
</comment>
<feature type="binding site" evidence="6">
    <location>
        <begin position="26"/>
        <end position="28"/>
    </location>
    <ligand>
        <name>ATP</name>
        <dbReference type="ChEBI" id="CHEBI:30616"/>
    </ligand>
</feature>
<keyword evidence="3 6" id="KW-0067">ATP-binding</keyword>
<dbReference type="OrthoDB" id="9768127at2"/>
<sequence length="347" mass="38318">MFKKNFIKRIIRSLRINKSISIDLGTANILIYDKQEDKIVLNEPSVLARDKKTGKVIAVGKDAREMLGKTPDSIEAIKPLKDGVIADLDATREMLSHFMYKIYGSSIFKPEVMICVPLEVTPVERKALFDSVSGAKKIYIIEEGRAAIIGSGIDISKPAGNMVIDIGGGSTDVAILSLDEVIASKSIRIAGNKFDEDIVRYVRNKYNLLIGDRTAELIKKELGTALYEEKPRVMTIKGRQLEIQTPVSLEINSNEVYEAIKSSLYSIINATKEVLEKSPPELAADILDNGIVMTGGGSMIKDFTTLVEKEVKVKVYLSEHPLDSVVLGGGRAFDNKNLLKTLQMREN</sequence>
<dbReference type="Gene3D" id="3.30.420.40">
    <property type="match status" value="3"/>
</dbReference>
<comment type="caution">
    <text evidence="7">The sequence shown here is derived from an EMBL/GenBank/DDBJ whole genome shotgun (WGS) entry which is preliminary data.</text>
</comment>
<dbReference type="AlphaFoldDB" id="A0A7Z0T6P1"/>
<keyword evidence="4 6" id="KW-0133">Cell shape</keyword>
<dbReference type="GO" id="GO:0000902">
    <property type="term" value="P:cell morphogenesis"/>
    <property type="evidence" value="ECO:0007669"/>
    <property type="project" value="InterPro"/>
</dbReference>
<dbReference type="InterPro" id="IPR043129">
    <property type="entry name" value="ATPase_NBD"/>
</dbReference>
<organism evidence="7 8">
    <name type="scientific">Streptobacillus felis</name>
    <dbReference type="NCBI Taxonomy" id="1384509"/>
    <lineage>
        <taxon>Bacteria</taxon>
        <taxon>Fusobacteriati</taxon>
        <taxon>Fusobacteriota</taxon>
        <taxon>Fusobacteriia</taxon>
        <taxon>Fusobacteriales</taxon>
        <taxon>Leptotrichiaceae</taxon>
        <taxon>Streptobacillus</taxon>
    </lineage>
</organism>
<evidence type="ECO:0000256" key="6">
    <source>
        <dbReference type="HAMAP-Rule" id="MF_02207"/>
    </source>
</evidence>
<dbReference type="GO" id="GO:0005737">
    <property type="term" value="C:cytoplasm"/>
    <property type="evidence" value="ECO:0007669"/>
    <property type="project" value="UniProtKB-SubCell"/>
</dbReference>
<dbReference type="Pfam" id="PF06723">
    <property type="entry name" value="MreB_Mbl"/>
    <property type="match status" value="1"/>
</dbReference>
<dbReference type="InterPro" id="IPR056546">
    <property type="entry name" value="MreB_MamK-like"/>
</dbReference>
<keyword evidence="8" id="KW-1185">Reference proteome</keyword>
<dbReference type="InterPro" id="IPR004753">
    <property type="entry name" value="MreB"/>
</dbReference>
<comment type="function">
    <text evidence="6">Forms membrane-associated dynamic filaments that are essential for cell shape determination. Acts by regulating cell wall synthesis and cell elongation, and thus cell shape. A feedback loop between cell geometry and MreB localization may maintain elongated cell shape by targeting cell wall growth to regions of negative cell wall curvature.</text>
</comment>
<comment type="similarity">
    <text evidence="5 6">Belongs to the FtsA/MreB family.</text>
</comment>
<evidence type="ECO:0000256" key="2">
    <source>
        <dbReference type="ARBA" id="ARBA00022741"/>
    </source>
</evidence>
<dbReference type="PANTHER" id="PTHR42749">
    <property type="entry name" value="CELL SHAPE-DETERMINING PROTEIN MREB"/>
    <property type="match status" value="1"/>
</dbReference>
<dbReference type="PANTHER" id="PTHR42749:SF1">
    <property type="entry name" value="CELL SHAPE-DETERMINING PROTEIN MREB"/>
    <property type="match status" value="1"/>
</dbReference>
<gene>
    <name evidence="6" type="primary">mreB</name>
    <name evidence="7" type="ORF">HP397_01110</name>
</gene>
<comment type="subcellular location">
    <subcellularLocation>
        <location evidence="6">Cytoplasm</location>
    </subcellularLocation>
    <text evidence="6">Membrane-associated.</text>
</comment>
<keyword evidence="2 6" id="KW-0547">Nucleotide-binding</keyword>
<evidence type="ECO:0000313" key="8">
    <source>
        <dbReference type="Proteomes" id="UP000526184"/>
    </source>
</evidence>
<feature type="binding site" evidence="6">
    <location>
        <begin position="216"/>
        <end position="219"/>
    </location>
    <ligand>
        <name>ATP</name>
        <dbReference type="ChEBI" id="CHEBI:30616"/>
    </ligand>
</feature>
<evidence type="ECO:0000256" key="3">
    <source>
        <dbReference type="ARBA" id="ARBA00022840"/>
    </source>
</evidence>
<proteinExistence type="inferred from homology"/>
<dbReference type="EMBL" id="JABMKT010000003">
    <property type="protein sequence ID" value="NYV27426.1"/>
    <property type="molecule type" value="Genomic_DNA"/>
</dbReference>
<dbReference type="NCBIfam" id="TIGR00904">
    <property type="entry name" value="mreB"/>
    <property type="match status" value="1"/>
</dbReference>
<evidence type="ECO:0000313" key="7">
    <source>
        <dbReference type="EMBL" id="NYV27426.1"/>
    </source>
</evidence>
<dbReference type="RefSeq" id="WP_067320221.1">
    <property type="nucleotide sequence ID" value="NZ_CBCRWS010000003.1"/>
</dbReference>
<accession>A0A7Z0T6P1</accession>
<reference evidence="7 8" key="1">
    <citation type="submission" date="2020-05" db="EMBL/GenBank/DDBJ databases">
        <title>Streptobacillus felis strain LHL191014123.</title>
        <authorList>
            <person name="Fawzy A."/>
            <person name="Rau J."/>
            <person name="Risse K."/>
            <person name="Schauerte N."/>
            <person name="Geiger C."/>
            <person name="Blom J."/>
            <person name="Imirzalioglu C."/>
            <person name="Falgenhauer J."/>
            <person name="Bach A."/>
            <person name="Herden C."/>
            <person name="Eisenberg T."/>
        </authorList>
    </citation>
    <scope>NUCLEOTIDE SEQUENCE [LARGE SCALE GENOMIC DNA]</scope>
    <source>
        <strain evidence="7 8">LHL191014123</strain>
    </source>
</reference>
<protein>
    <recommendedName>
        <fullName evidence="6">Cell shape-determining protein MreB</fullName>
    </recommendedName>
</protein>
<dbReference type="GO" id="GO:0005524">
    <property type="term" value="F:ATP binding"/>
    <property type="evidence" value="ECO:0007669"/>
    <property type="project" value="UniProtKB-KW"/>
</dbReference>
<dbReference type="PRINTS" id="PR01652">
    <property type="entry name" value="SHAPEPROTEIN"/>
</dbReference>
<name>A0A7Z0T6P1_9FUSO</name>
<feature type="binding site" evidence="6">
    <location>
        <begin position="168"/>
        <end position="170"/>
    </location>
    <ligand>
        <name>ATP</name>
        <dbReference type="ChEBI" id="CHEBI:30616"/>
    </ligand>
</feature>
<dbReference type="Proteomes" id="UP000526184">
    <property type="component" value="Unassembled WGS sequence"/>
</dbReference>
<comment type="subunit">
    <text evidence="6">Forms polymers.</text>
</comment>
<dbReference type="HAMAP" id="MF_02207">
    <property type="entry name" value="MreB"/>
    <property type="match status" value="1"/>
</dbReference>
<keyword evidence="1 6" id="KW-0963">Cytoplasm</keyword>
<evidence type="ECO:0000256" key="4">
    <source>
        <dbReference type="ARBA" id="ARBA00022960"/>
    </source>
</evidence>